<evidence type="ECO:0000259" key="6">
    <source>
        <dbReference type="Pfam" id="PF13700"/>
    </source>
</evidence>
<dbReference type="GO" id="GO:0006313">
    <property type="term" value="P:DNA transposition"/>
    <property type="evidence" value="ECO:0007669"/>
    <property type="project" value="InterPro"/>
</dbReference>
<keyword evidence="2" id="KW-0815">Transposition</keyword>
<accession>A0A545SLE8</accession>
<evidence type="ECO:0000256" key="3">
    <source>
        <dbReference type="ARBA" id="ARBA00023125"/>
    </source>
</evidence>
<proteinExistence type="inferred from homology"/>
<evidence type="ECO:0000256" key="1">
    <source>
        <dbReference type="ARBA" id="ARBA00009402"/>
    </source>
</evidence>
<sequence length="961" mass="107071">MPRRSILTARQKAALFDLPTDEATILRHYTLADDDLEIIGARRRSHNRLGFALQLCALRYPGRLLAPGEVIPEPITRYLAAQLGIRPDDLIDYAVREETRHEHLAILRNTYGYKMFTGQGARDLKAWLTAEAELARSNVDLARRFVEQCRTNQTILPGVTVIERLCADVLVAAERQIEARIVWRLNDEACAQLDALLSEDVEGHVTRFVWLRQFEVGQNSADVNRLLDRLEFLQNLELAGDALAGVPPHRIAQLRRQGERYFAGDLRDISGDRRLAILAVCALEWQSAIADAVVETHDRIVGKTWRDAKKLCAAQIADAKSALHETLCSFKNLGAALLEAKGDEASLDAAMESSCGWPQLETLVATAAGLTDTLSADPMAHVVHGYHRFRRYAPRMLRALDIRAASVAEPLLAAAMIIASTGKDPSRPVVFLRAAQKWHRHLKNAGSDEPRLWEVAVMSHLRDAFRSGDIWLASSRRYGDLKEALVPVEFAQTVPKLAMPFDPETWIEDRKARLENGLQRLAKAARTGAIPGGTVENGVLSTDRLASAVPAEAEELILDLNKRLPDVRITDLLQDVDHDIEFTEAFTHLRTGVPCKDKTGLLNVLLAEGLNLGLSKMADATDTHNFFQLSRISCWHMESEAINRALAMVIAAQSKLPLAQFWGVGETASSDGQFFPTTRQGEAMNLINAKYGSVPGLKAYTHVSDQFGPFATQNIPATVNEAPYILDGLLMNKAGRKIKEQYADTGGFTDLVFAATALLAYRFIPRIRDLPSKRLYAFDPANAPKELRGMIGGKIKERLITENWPDILRAVATMAAGIMPPSQLLKKFAAYPRQHELAQALREIGRIERTLFIIEWLLDVDMQRRAQIGLNKGEAHHALKNALRIGRQGEIRDRTAEAQHYRMAGLNLLAAIIIYWNTRHLGHAVSQRRNAGLDCPPDLLAHISPLGWAHILLTGEYRWRK</sequence>
<protein>
    <submittedName>
        <fullName evidence="7">Tn3 family transposase</fullName>
    </submittedName>
</protein>
<dbReference type="InterPro" id="IPR025296">
    <property type="entry name" value="DUF4158"/>
</dbReference>
<dbReference type="EMBL" id="VICH01000016">
    <property type="protein sequence ID" value="TQV65781.1"/>
    <property type="molecule type" value="Genomic_DNA"/>
</dbReference>
<dbReference type="AlphaFoldDB" id="A0A545SLE8"/>
<comment type="caution">
    <text evidence="7">The sequence shown here is derived from an EMBL/GenBank/DDBJ whole genome shotgun (WGS) entry which is preliminary data.</text>
</comment>
<organism evidence="7 8">
    <name type="scientific">Aliiroseovarius halocynthiae</name>
    <dbReference type="NCBI Taxonomy" id="985055"/>
    <lineage>
        <taxon>Bacteria</taxon>
        <taxon>Pseudomonadati</taxon>
        <taxon>Pseudomonadota</taxon>
        <taxon>Alphaproteobacteria</taxon>
        <taxon>Rhodobacterales</taxon>
        <taxon>Paracoccaceae</taxon>
        <taxon>Aliiroseovarius</taxon>
    </lineage>
</organism>
<keyword evidence="4" id="KW-0233">DNA recombination</keyword>
<dbReference type="InterPro" id="IPR002513">
    <property type="entry name" value="Tn3_Tnp_DDE_dom"/>
</dbReference>
<comment type="similarity">
    <text evidence="1">Belongs to the transposase 7 family.</text>
</comment>
<evidence type="ECO:0000256" key="4">
    <source>
        <dbReference type="ARBA" id="ARBA00023172"/>
    </source>
</evidence>
<dbReference type="GO" id="GO:0003677">
    <property type="term" value="F:DNA binding"/>
    <property type="evidence" value="ECO:0007669"/>
    <property type="project" value="UniProtKB-KW"/>
</dbReference>
<feature type="domain" description="Tn3 transposase DDE" evidence="5">
    <location>
        <begin position="571"/>
        <end position="957"/>
    </location>
</feature>
<dbReference type="Pfam" id="PF13700">
    <property type="entry name" value="DUF4158"/>
    <property type="match status" value="1"/>
</dbReference>
<evidence type="ECO:0000313" key="7">
    <source>
        <dbReference type="EMBL" id="TQV65781.1"/>
    </source>
</evidence>
<evidence type="ECO:0000313" key="8">
    <source>
        <dbReference type="Proteomes" id="UP000315816"/>
    </source>
</evidence>
<keyword evidence="8" id="KW-1185">Reference proteome</keyword>
<gene>
    <name evidence="7" type="ORF">FIL88_15900</name>
</gene>
<dbReference type="RefSeq" id="WP_142854861.1">
    <property type="nucleotide sequence ID" value="NZ_FXWW01000010.1"/>
</dbReference>
<feature type="domain" description="DUF4158" evidence="6">
    <location>
        <begin position="6"/>
        <end position="168"/>
    </location>
</feature>
<dbReference type="NCBIfam" id="NF033527">
    <property type="entry name" value="transpos_Tn3"/>
    <property type="match status" value="1"/>
</dbReference>
<name>A0A545SLE8_9RHOB</name>
<dbReference type="InterPro" id="IPR047653">
    <property type="entry name" value="Tn3-like_transpos"/>
</dbReference>
<keyword evidence="3" id="KW-0238">DNA-binding</keyword>
<evidence type="ECO:0000259" key="5">
    <source>
        <dbReference type="Pfam" id="PF01526"/>
    </source>
</evidence>
<dbReference type="GO" id="GO:0004803">
    <property type="term" value="F:transposase activity"/>
    <property type="evidence" value="ECO:0007669"/>
    <property type="project" value="InterPro"/>
</dbReference>
<dbReference type="OrthoDB" id="7281829at2"/>
<reference evidence="7 8" key="1">
    <citation type="submission" date="2019-06" db="EMBL/GenBank/DDBJ databases">
        <title>A novel species of marine bacteria.</title>
        <authorList>
            <person name="Wang Y."/>
        </authorList>
    </citation>
    <scope>NUCLEOTIDE SEQUENCE [LARGE SCALE GENOMIC DNA]</scope>
    <source>
        <strain evidence="7 8">MA1-10</strain>
    </source>
</reference>
<dbReference type="Pfam" id="PF01526">
    <property type="entry name" value="DDE_Tnp_Tn3"/>
    <property type="match status" value="1"/>
</dbReference>
<evidence type="ECO:0000256" key="2">
    <source>
        <dbReference type="ARBA" id="ARBA00022578"/>
    </source>
</evidence>
<dbReference type="Proteomes" id="UP000315816">
    <property type="component" value="Unassembled WGS sequence"/>
</dbReference>